<dbReference type="Pfam" id="PF01551">
    <property type="entry name" value="Peptidase_M23"/>
    <property type="match status" value="1"/>
</dbReference>
<keyword evidence="1" id="KW-0732">Signal</keyword>
<gene>
    <name evidence="3" type="ORF">SAMN05661109_00142</name>
</gene>
<dbReference type="AlphaFoldDB" id="A0A1H9NYK5"/>
<evidence type="ECO:0000313" key="3">
    <source>
        <dbReference type="EMBL" id="SER40725.1"/>
    </source>
</evidence>
<keyword evidence="4" id="KW-1185">Reference proteome</keyword>
<feature type="domain" description="M23ase beta-sheet core" evidence="2">
    <location>
        <begin position="54"/>
        <end position="146"/>
    </location>
</feature>
<evidence type="ECO:0000259" key="2">
    <source>
        <dbReference type="Pfam" id="PF01551"/>
    </source>
</evidence>
<proteinExistence type="predicted"/>
<reference evidence="4" key="1">
    <citation type="submission" date="2016-10" db="EMBL/GenBank/DDBJ databases">
        <authorList>
            <person name="Varghese N."/>
            <person name="Submissions S."/>
        </authorList>
    </citation>
    <scope>NUCLEOTIDE SEQUENCE [LARGE SCALE GENOMIC DNA]</scope>
    <source>
        <strain evidence="4">DSM 20524</strain>
    </source>
</reference>
<evidence type="ECO:0000256" key="1">
    <source>
        <dbReference type="SAM" id="SignalP"/>
    </source>
</evidence>
<name>A0A1H9NYK5_9CORY</name>
<evidence type="ECO:0000313" key="4">
    <source>
        <dbReference type="Proteomes" id="UP000198929"/>
    </source>
</evidence>
<sequence>MNHIRFSLSALLLIATVLLSSPLAWAYIDPTTGETSAGRVLRGADIPEKNWLPGHRGVDLELAVGADVLAAEDGIVAFRGVVAGTPVISIDHADGIRTTYQPVHSLLDEGEPVSAGDVIGRLGHATDGYPGLHWGALIARDTYINPLSLLDEPVIRLKPVDAPARRPL</sequence>
<dbReference type="RefSeq" id="WP_092254747.1">
    <property type="nucleotide sequence ID" value="NZ_CP047199.1"/>
</dbReference>
<dbReference type="Gene3D" id="2.70.70.10">
    <property type="entry name" value="Glucose Permease (Domain IIA)"/>
    <property type="match status" value="1"/>
</dbReference>
<dbReference type="InterPro" id="IPR050570">
    <property type="entry name" value="Cell_wall_metabolism_enzyme"/>
</dbReference>
<dbReference type="EMBL" id="FOGQ01000001">
    <property type="protein sequence ID" value="SER40725.1"/>
    <property type="molecule type" value="Genomic_DNA"/>
</dbReference>
<feature type="chain" id="PRO_5011452085" evidence="1">
    <location>
        <begin position="27"/>
        <end position="168"/>
    </location>
</feature>
<dbReference type="CDD" id="cd12797">
    <property type="entry name" value="M23_peptidase"/>
    <property type="match status" value="1"/>
</dbReference>
<dbReference type="GO" id="GO:0004222">
    <property type="term" value="F:metalloendopeptidase activity"/>
    <property type="evidence" value="ECO:0007669"/>
    <property type="project" value="TreeGrafter"/>
</dbReference>
<dbReference type="InterPro" id="IPR016047">
    <property type="entry name" value="M23ase_b-sheet_dom"/>
</dbReference>
<dbReference type="Proteomes" id="UP000198929">
    <property type="component" value="Unassembled WGS sequence"/>
</dbReference>
<accession>A0A1H9NYK5</accession>
<feature type="signal peptide" evidence="1">
    <location>
        <begin position="1"/>
        <end position="26"/>
    </location>
</feature>
<dbReference type="STRING" id="1121357.SAMN05661109_00142"/>
<dbReference type="PANTHER" id="PTHR21666:SF270">
    <property type="entry name" value="MUREIN HYDROLASE ACTIVATOR ENVC"/>
    <property type="match status" value="1"/>
</dbReference>
<dbReference type="SUPFAM" id="SSF51261">
    <property type="entry name" value="Duplicated hybrid motif"/>
    <property type="match status" value="1"/>
</dbReference>
<dbReference type="PANTHER" id="PTHR21666">
    <property type="entry name" value="PEPTIDASE-RELATED"/>
    <property type="match status" value="1"/>
</dbReference>
<dbReference type="InterPro" id="IPR011055">
    <property type="entry name" value="Dup_hybrid_motif"/>
</dbReference>
<protein>
    <submittedName>
        <fullName evidence="3">Peptidase family M23</fullName>
    </submittedName>
</protein>
<organism evidence="3 4">
    <name type="scientific">Corynebacterium cystitidis DSM 20524</name>
    <dbReference type="NCBI Taxonomy" id="1121357"/>
    <lineage>
        <taxon>Bacteria</taxon>
        <taxon>Bacillati</taxon>
        <taxon>Actinomycetota</taxon>
        <taxon>Actinomycetes</taxon>
        <taxon>Mycobacteriales</taxon>
        <taxon>Corynebacteriaceae</taxon>
        <taxon>Corynebacterium</taxon>
    </lineage>
</organism>